<proteinExistence type="predicted"/>
<evidence type="ECO:0000313" key="2">
    <source>
        <dbReference type="Proteomes" id="UP000237481"/>
    </source>
</evidence>
<sequence>MTQRLEAALEAIDKTILVKHAQCIKGQRVTMSEPFSAGEYWICFEMIAEDGDLIIARVRLPRHPDVPSSLAEEEEAYAIQCELAAMKLVKKRLPAIPVPTVYAYEGHGSQLAADVGAIYMLMEGFYGNTLVDVAKDMCSLPLARSGTLTAIDQSPTQEHIITQWTRVQAELATLKFDKIGAIASVSDSGEAKIGKLPGVDDGDLPGNGPLSTASDFFMCIVNTAENIVANTSSPANRDSNGGSVSALALAAVVFRDIIKRTPLFDDVGVDGHFPLNHMDLGAKNILVDDDFNFVAIIDWEFAQTAPWQVNCYPKSFPQLGFSDEAILRDPTHPAYNAALREEAARRMYNKKFRDAERQLEDKERGLGASFAETLDSPASRIYACFNDIAHSADGEDDKLDLVRAMARLAFGLDEIETERLWPLDLSYLDSCIAAS</sequence>
<dbReference type="InterPro" id="IPR051678">
    <property type="entry name" value="AGP_Transferase"/>
</dbReference>
<gene>
    <name evidence="1" type="ORF">TPAR_02355</name>
</gene>
<name>A0A2S4L4W5_9HYPO</name>
<dbReference type="OrthoDB" id="10003767at2759"/>
<dbReference type="InterPro" id="IPR011009">
    <property type="entry name" value="Kinase-like_dom_sf"/>
</dbReference>
<dbReference type="SUPFAM" id="SSF56112">
    <property type="entry name" value="Protein kinase-like (PK-like)"/>
    <property type="match status" value="1"/>
</dbReference>
<reference evidence="1 2" key="1">
    <citation type="submission" date="2018-01" db="EMBL/GenBank/DDBJ databases">
        <title>Harnessing the power of phylogenomics to disentangle the directionality and signatures of interkingdom host jumping in the parasitic fungal genus Tolypocladium.</title>
        <authorList>
            <person name="Quandt C.A."/>
            <person name="Patterson W."/>
            <person name="Spatafora J.W."/>
        </authorList>
    </citation>
    <scope>NUCLEOTIDE SEQUENCE [LARGE SCALE GENOMIC DNA]</scope>
    <source>
        <strain evidence="1 2">NRBC 100945</strain>
    </source>
</reference>
<keyword evidence="2" id="KW-1185">Reference proteome</keyword>
<dbReference type="PANTHER" id="PTHR21310">
    <property type="entry name" value="AMINOGLYCOSIDE PHOSPHOTRANSFERASE-RELATED-RELATED"/>
    <property type="match status" value="1"/>
</dbReference>
<dbReference type="Proteomes" id="UP000237481">
    <property type="component" value="Unassembled WGS sequence"/>
</dbReference>
<protein>
    <submittedName>
        <fullName evidence="1">Uncharacterized protein</fullName>
    </submittedName>
</protein>
<accession>A0A2S4L4W5</accession>
<organism evidence="1 2">
    <name type="scientific">Tolypocladium paradoxum</name>
    <dbReference type="NCBI Taxonomy" id="94208"/>
    <lineage>
        <taxon>Eukaryota</taxon>
        <taxon>Fungi</taxon>
        <taxon>Dikarya</taxon>
        <taxon>Ascomycota</taxon>
        <taxon>Pezizomycotina</taxon>
        <taxon>Sordariomycetes</taxon>
        <taxon>Hypocreomycetidae</taxon>
        <taxon>Hypocreales</taxon>
        <taxon>Ophiocordycipitaceae</taxon>
        <taxon>Tolypocladium</taxon>
    </lineage>
</organism>
<comment type="caution">
    <text evidence="1">The sequence shown here is derived from an EMBL/GenBank/DDBJ whole genome shotgun (WGS) entry which is preliminary data.</text>
</comment>
<dbReference type="EMBL" id="PKSG01000247">
    <property type="protein sequence ID" value="POR37448.1"/>
    <property type="molecule type" value="Genomic_DNA"/>
</dbReference>
<dbReference type="AlphaFoldDB" id="A0A2S4L4W5"/>
<dbReference type="PANTHER" id="PTHR21310:SF15">
    <property type="entry name" value="AMINOGLYCOSIDE PHOSPHOTRANSFERASE DOMAIN-CONTAINING PROTEIN"/>
    <property type="match status" value="1"/>
</dbReference>
<evidence type="ECO:0000313" key="1">
    <source>
        <dbReference type="EMBL" id="POR37448.1"/>
    </source>
</evidence>